<dbReference type="Proteomes" id="UP001364472">
    <property type="component" value="Unassembled WGS sequence"/>
</dbReference>
<name>A0AAW9R193_9GAMM</name>
<dbReference type="NCBIfam" id="NF001266">
    <property type="entry name" value="PRK00228.1-1"/>
    <property type="match status" value="1"/>
</dbReference>
<evidence type="ECO:0000256" key="2">
    <source>
        <dbReference type="HAMAP-Rule" id="MF_00758"/>
    </source>
</evidence>
<comment type="similarity">
    <text evidence="1 2">Belongs to the UPF0301 (AlgH) family.</text>
</comment>
<dbReference type="InterPro" id="IPR003774">
    <property type="entry name" value="AlgH-like"/>
</dbReference>
<dbReference type="Gene3D" id="3.40.1740.10">
    <property type="entry name" value="VC0467-like"/>
    <property type="match status" value="1"/>
</dbReference>
<proteinExistence type="inferred from homology"/>
<protein>
    <recommendedName>
        <fullName evidence="2">UPF0301 protein WB794_02110</fullName>
    </recommendedName>
</protein>
<accession>A0AAW9R193</accession>
<reference evidence="3 4" key="1">
    <citation type="journal article" date="2016" name="Antonie Van Leeuwenhoek">
        <title>Denitratimonas tolerans gen. nov., sp. nov., a denitrifying bacterium isolated from a bioreactor for tannery wastewater treatment.</title>
        <authorList>
            <person name="Han S.I."/>
            <person name="Kim J.O."/>
            <person name="Lee Y.R."/>
            <person name="Ekpeghere K.I."/>
            <person name="Koh S.C."/>
            <person name="Whang K.S."/>
        </authorList>
    </citation>
    <scope>NUCLEOTIDE SEQUENCE [LARGE SCALE GENOMIC DNA]</scope>
    <source>
        <strain evidence="3 4">KACC 17565</strain>
    </source>
</reference>
<evidence type="ECO:0000256" key="1">
    <source>
        <dbReference type="ARBA" id="ARBA00009600"/>
    </source>
</evidence>
<dbReference type="GO" id="GO:0005829">
    <property type="term" value="C:cytosol"/>
    <property type="evidence" value="ECO:0007669"/>
    <property type="project" value="TreeGrafter"/>
</dbReference>
<dbReference type="PANTHER" id="PTHR30327">
    <property type="entry name" value="UNCHARACTERIZED PROTEIN YQGE"/>
    <property type="match status" value="1"/>
</dbReference>
<dbReference type="RefSeq" id="WP_337334190.1">
    <property type="nucleotide sequence ID" value="NZ_JBBDHC010000002.1"/>
</dbReference>
<dbReference type="HAMAP" id="MF_00758">
    <property type="entry name" value="UPF0301"/>
    <property type="match status" value="1"/>
</dbReference>
<sequence>MQSTDSLANRFLIAVPGMDDPNFNGGVALLCHHSAEGAMGLLVNRTSDFILGEVMAQMGIQSVDPQLAAMPVLAGGPVEPERGFVLHSPDGGPWDSTFEVSGEIHLTTSRDILEAMARGQGPRHAAVALGYSGWGVLQLESELREHVWLSVDATPDIVFEVPLEARWRAATRLIGIDPAALASYSGNA</sequence>
<keyword evidence="4" id="KW-1185">Reference proteome</keyword>
<dbReference type="Pfam" id="PF02622">
    <property type="entry name" value="DUF179"/>
    <property type="match status" value="1"/>
</dbReference>
<dbReference type="SUPFAM" id="SSF143456">
    <property type="entry name" value="VC0467-like"/>
    <property type="match status" value="1"/>
</dbReference>
<dbReference type="AlphaFoldDB" id="A0AAW9R193"/>
<dbReference type="PANTHER" id="PTHR30327:SF1">
    <property type="entry name" value="UPF0301 PROTEIN YQGE"/>
    <property type="match status" value="1"/>
</dbReference>
<organism evidence="3 4">
    <name type="scientific">Denitratimonas tolerans</name>
    <dbReference type="NCBI Taxonomy" id="1338420"/>
    <lineage>
        <taxon>Bacteria</taxon>
        <taxon>Pseudomonadati</taxon>
        <taxon>Pseudomonadota</taxon>
        <taxon>Gammaproteobacteria</taxon>
        <taxon>Lysobacterales</taxon>
        <taxon>Lysobacteraceae</taxon>
        <taxon>Denitratimonas</taxon>
    </lineage>
</organism>
<evidence type="ECO:0000313" key="4">
    <source>
        <dbReference type="Proteomes" id="UP001364472"/>
    </source>
</evidence>
<dbReference type="EMBL" id="JBBDHC010000002">
    <property type="protein sequence ID" value="MEJ1248474.1"/>
    <property type="molecule type" value="Genomic_DNA"/>
</dbReference>
<gene>
    <name evidence="3" type="ORF">WB794_02110</name>
</gene>
<comment type="caution">
    <text evidence="3">The sequence shown here is derived from an EMBL/GenBank/DDBJ whole genome shotgun (WGS) entry which is preliminary data.</text>
</comment>
<evidence type="ECO:0000313" key="3">
    <source>
        <dbReference type="EMBL" id="MEJ1248474.1"/>
    </source>
</evidence>